<dbReference type="EMBL" id="JXTB01000714">
    <property type="protein sequence ID" value="PON33628.1"/>
    <property type="molecule type" value="Genomic_DNA"/>
</dbReference>
<dbReference type="Proteomes" id="UP000237105">
    <property type="component" value="Unassembled WGS sequence"/>
</dbReference>
<evidence type="ECO:0000313" key="2">
    <source>
        <dbReference type="Proteomes" id="UP000237105"/>
    </source>
</evidence>
<dbReference type="AlphaFoldDB" id="A0A2P5AAQ9"/>
<comment type="caution">
    <text evidence="1">The sequence shown here is derived from an EMBL/GenBank/DDBJ whole genome shotgun (WGS) entry which is preliminary data.</text>
</comment>
<keyword evidence="2" id="KW-1185">Reference proteome</keyword>
<evidence type="ECO:0000313" key="1">
    <source>
        <dbReference type="EMBL" id="PON33628.1"/>
    </source>
</evidence>
<accession>A0A2P5AAQ9</accession>
<name>A0A2P5AAQ9_PARAD</name>
<sequence>MAVRVGVEGLVDGVELRGVVLVQPYFSGVEPTWDEVAGKAAGGSDDPLMNPAKDPNFGEVGMCESAGLRG</sequence>
<organism evidence="1 2">
    <name type="scientific">Parasponia andersonii</name>
    <name type="common">Sponia andersonii</name>
    <dbReference type="NCBI Taxonomy" id="3476"/>
    <lineage>
        <taxon>Eukaryota</taxon>
        <taxon>Viridiplantae</taxon>
        <taxon>Streptophyta</taxon>
        <taxon>Embryophyta</taxon>
        <taxon>Tracheophyta</taxon>
        <taxon>Spermatophyta</taxon>
        <taxon>Magnoliopsida</taxon>
        <taxon>eudicotyledons</taxon>
        <taxon>Gunneridae</taxon>
        <taxon>Pentapetalae</taxon>
        <taxon>rosids</taxon>
        <taxon>fabids</taxon>
        <taxon>Rosales</taxon>
        <taxon>Cannabaceae</taxon>
        <taxon>Parasponia</taxon>
    </lineage>
</organism>
<protein>
    <submittedName>
        <fullName evidence="1">Uncharacterized protein</fullName>
    </submittedName>
</protein>
<reference evidence="2" key="1">
    <citation type="submission" date="2016-06" db="EMBL/GenBank/DDBJ databases">
        <title>Parallel loss of symbiosis genes in relatives of nitrogen-fixing non-legume Parasponia.</title>
        <authorList>
            <person name="Van Velzen R."/>
            <person name="Holmer R."/>
            <person name="Bu F."/>
            <person name="Rutten L."/>
            <person name="Van Zeijl A."/>
            <person name="Liu W."/>
            <person name="Santuari L."/>
            <person name="Cao Q."/>
            <person name="Sharma T."/>
            <person name="Shen D."/>
            <person name="Roswanjaya Y."/>
            <person name="Wardhani T."/>
            <person name="Kalhor M.S."/>
            <person name="Jansen J."/>
            <person name="Van den Hoogen J."/>
            <person name="Gungor B."/>
            <person name="Hartog M."/>
            <person name="Hontelez J."/>
            <person name="Verver J."/>
            <person name="Yang W.-C."/>
            <person name="Schijlen E."/>
            <person name="Repin R."/>
            <person name="Schilthuizen M."/>
            <person name="Schranz E."/>
            <person name="Heidstra R."/>
            <person name="Miyata K."/>
            <person name="Fedorova E."/>
            <person name="Kohlen W."/>
            <person name="Bisseling T."/>
            <person name="Smit S."/>
            <person name="Geurts R."/>
        </authorList>
    </citation>
    <scope>NUCLEOTIDE SEQUENCE [LARGE SCALE GENOMIC DNA]</scope>
    <source>
        <strain evidence="2">cv. WU1-14</strain>
    </source>
</reference>
<proteinExistence type="predicted"/>
<dbReference type="OrthoDB" id="408631at2759"/>
<gene>
    <name evidence="1" type="ORF">PanWU01x14_351050</name>
</gene>